<keyword evidence="3" id="KW-1185">Reference proteome</keyword>
<sequence>MQGYILRVQKVRDEDCLVFILSKEQLIKCYRFYGARHPVITQGFKLDFELVENSNFLPHLRGTMHLGFKWLFYTDRLLAWQQFMRLLYEHLKDASEINEFYYDLLEDCALKLEKQNPKRTILEAYVRLLEFEGRLNKEMNCLFCDGQIGGRISLLRGFLPAHPHCTSKVVFDTKAINELFETAKSAHLDDFAINQLYYIILEGL</sequence>
<name>A0A076F7W0_9BACT</name>
<accession>A0A076F7W0</accession>
<dbReference type="HOGENOM" id="CLU_1309562_0_0_7"/>
<dbReference type="STRING" id="1244531.CIG2463D_0265"/>
<dbReference type="Pfam" id="PF13114">
    <property type="entry name" value="RecO_N_2"/>
    <property type="match status" value="1"/>
</dbReference>
<dbReference type="EMBL" id="CP009043">
    <property type="protein sequence ID" value="AII14131.1"/>
    <property type="molecule type" value="Genomic_DNA"/>
</dbReference>
<dbReference type="AlphaFoldDB" id="A0A076F7W0"/>
<reference evidence="3" key="1">
    <citation type="journal article" date="2014" name="Genome Announc.">
        <title>Complete Genome Sequence of Campylobacter iguaniorum Strain 1485ET, Isolated from a Bearded Dragon (Pogona vitticeps).</title>
        <authorList>
            <person name="Gilbert M.J."/>
            <person name="Miller W.G."/>
            <person name="Yee E."/>
            <person name="Kik M."/>
            <person name="Wagenaar J.A."/>
            <person name="Duim B."/>
        </authorList>
    </citation>
    <scope>NUCLEOTIDE SEQUENCE [LARGE SCALE GENOMIC DNA]</scope>
    <source>
        <strain evidence="3">1485E</strain>
    </source>
</reference>
<dbReference type="NCBIfam" id="NF010483">
    <property type="entry name" value="PRK13908.1"/>
    <property type="match status" value="1"/>
</dbReference>
<dbReference type="KEGG" id="caj:CIG1485E_0260"/>
<feature type="domain" description="DNA replication/recombination mediator RecO N-terminal" evidence="1">
    <location>
        <begin position="1"/>
        <end position="70"/>
    </location>
</feature>
<evidence type="ECO:0000313" key="2">
    <source>
        <dbReference type="EMBL" id="AII14131.1"/>
    </source>
</evidence>
<proteinExistence type="predicted"/>
<evidence type="ECO:0000313" key="3">
    <source>
        <dbReference type="Proteomes" id="UP000028486"/>
    </source>
</evidence>
<gene>
    <name evidence="2" type="ORF">CIG1485E_0260</name>
</gene>
<dbReference type="InterPro" id="IPR022572">
    <property type="entry name" value="DNA_rep/recomb_RecO_N"/>
</dbReference>
<protein>
    <recommendedName>
        <fullName evidence="1">DNA replication/recombination mediator RecO N-terminal domain-containing protein</fullName>
    </recommendedName>
</protein>
<organism evidence="2 3">
    <name type="scientific">Campylobacter iguaniorum</name>
    <dbReference type="NCBI Taxonomy" id="1244531"/>
    <lineage>
        <taxon>Bacteria</taxon>
        <taxon>Pseudomonadati</taxon>
        <taxon>Campylobacterota</taxon>
        <taxon>Epsilonproteobacteria</taxon>
        <taxon>Campylobacterales</taxon>
        <taxon>Campylobacteraceae</taxon>
        <taxon>Campylobacter</taxon>
    </lineage>
</organism>
<dbReference type="eggNOG" id="COG1381">
    <property type="taxonomic scope" value="Bacteria"/>
</dbReference>
<dbReference type="OrthoDB" id="5338768at2"/>
<dbReference type="RefSeq" id="WP_038452853.1">
    <property type="nucleotide sequence ID" value="NZ_CP009043.1"/>
</dbReference>
<dbReference type="Proteomes" id="UP000028486">
    <property type="component" value="Chromosome"/>
</dbReference>
<evidence type="ECO:0000259" key="1">
    <source>
        <dbReference type="Pfam" id="PF13114"/>
    </source>
</evidence>